<gene>
    <name evidence="2" type="ORF">LSH36_145g05043</name>
</gene>
<dbReference type="EMBL" id="JAODUP010000145">
    <property type="protein sequence ID" value="KAK2159836.1"/>
    <property type="molecule type" value="Genomic_DNA"/>
</dbReference>
<evidence type="ECO:0000259" key="1">
    <source>
        <dbReference type="Pfam" id="PF12736"/>
    </source>
</evidence>
<sequence>MNYTGSEREIDEAISEIVAGSQWIQEKKTPLEFLSDFHLAQPIRISHGSDLDLSPADTLHPFLAFSRRRRTKVYAENLAWNEILKKYKQKGPILEIPKDYPGWFEIMPNQSCKKSIADIVPMNCKQFLVRTMVIGHLSAGNNNDNDLQLGSEMKIYPGDILRMGQVVTKRWKSSSVTSTMSKKPKELVTKFLECIDREEKHIYLPLGHPGEFYAIWDSNVGNATTKTDYVYYVYDLIQFGFPLMVRLVFGWPPADFPQFSGLLRLIDVKKPDTIVTRNLKHGSCIIMELPADCEARIERLENLDFLSNNSSFNKLLAHASDHIYPYLIGMKQIMTRYPLCASAPAGGADIGFNRDSIGMSFNQDKRIGHMANARDMKHFDILNIFPPLEESIGQVADSWTLCFKDPMFSSGDKFSVDRTRDTLTSEIKGIKINDPEELLRREFDHILVEREAEC</sequence>
<keyword evidence="3" id="KW-1185">Reference proteome</keyword>
<name>A0AAD9N9C3_9ANNE</name>
<dbReference type="AlphaFoldDB" id="A0AAD9N9C3"/>
<evidence type="ECO:0000313" key="3">
    <source>
        <dbReference type="Proteomes" id="UP001208570"/>
    </source>
</evidence>
<accession>A0AAD9N9C3</accession>
<reference evidence="2" key="1">
    <citation type="journal article" date="2023" name="Mol. Biol. Evol.">
        <title>Third-Generation Sequencing Reveals the Adaptive Role of the Epigenome in Three Deep-Sea Polychaetes.</title>
        <authorList>
            <person name="Perez M."/>
            <person name="Aroh O."/>
            <person name="Sun Y."/>
            <person name="Lan Y."/>
            <person name="Juniper S.K."/>
            <person name="Young C.R."/>
            <person name="Angers B."/>
            <person name="Qian P.Y."/>
        </authorList>
    </citation>
    <scope>NUCLEOTIDE SEQUENCE</scope>
    <source>
        <strain evidence="2">P08H-3</strain>
    </source>
</reference>
<organism evidence="2 3">
    <name type="scientific">Paralvinella palmiformis</name>
    <dbReference type="NCBI Taxonomy" id="53620"/>
    <lineage>
        <taxon>Eukaryota</taxon>
        <taxon>Metazoa</taxon>
        <taxon>Spiralia</taxon>
        <taxon>Lophotrochozoa</taxon>
        <taxon>Annelida</taxon>
        <taxon>Polychaeta</taxon>
        <taxon>Sedentaria</taxon>
        <taxon>Canalipalpata</taxon>
        <taxon>Terebellida</taxon>
        <taxon>Terebelliformia</taxon>
        <taxon>Alvinellidae</taxon>
        <taxon>Paralvinella</taxon>
    </lineage>
</organism>
<evidence type="ECO:0000313" key="2">
    <source>
        <dbReference type="EMBL" id="KAK2159836.1"/>
    </source>
</evidence>
<dbReference type="InterPro" id="IPR025946">
    <property type="entry name" value="CABIT_dom"/>
</dbReference>
<dbReference type="Pfam" id="PF12736">
    <property type="entry name" value="CABIT"/>
    <property type="match status" value="1"/>
</dbReference>
<dbReference type="Proteomes" id="UP001208570">
    <property type="component" value="Unassembled WGS sequence"/>
</dbReference>
<feature type="domain" description="CABIT" evidence="1">
    <location>
        <begin position="69"/>
        <end position="294"/>
    </location>
</feature>
<proteinExistence type="predicted"/>
<protein>
    <recommendedName>
        <fullName evidence="1">CABIT domain-containing protein</fullName>
    </recommendedName>
</protein>
<comment type="caution">
    <text evidence="2">The sequence shown here is derived from an EMBL/GenBank/DDBJ whole genome shotgun (WGS) entry which is preliminary data.</text>
</comment>